<reference evidence="1" key="1">
    <citation type="journal article" date="2017" name="Gigascience">
        <title>The genome draft of coconut (Cocos nucifera).</title>
        <authorList>
            <person name="Xiao Y."/>
            <person name="Xu P."/>
            <person name="Fan H."/>
            <person name="Baudouin L."/>
            <person name="Xia W."/>
            <person name="Bocs S."/>
            <person name="Xu J."/>
            <person name="Li Q."/>
            <person name="Guo A."/>
            <person name="Zhou L."/>
            <person name="Li J."/>
            <person name="Wu Y."/>
            <person name="Ma Z."/>
            <person name="Armero A."/>
            <person name="Issali A.E."/>
            <person name="Liu N."/>
            <person name="Peng M."/>
            <person name="Yang Y."/>
        </authorList>
    </citation>
    <scope>NUCLEOTIDE SEQUENCE</scope>
    <source>
        <tissue evidence="1">Spear leaf of Hainan Tall coconut</tissue>
    </source>
</reference>
<dbReference type="AlphaFoldDB" id="A0A8K0IGH1"/>
<gene>
    <name evidence="1" type="ORF">COCNU_07G015670</name>
</gene>
<name>A0A8K0IGH1_COCNU</name>
<evidence type="ECO:0000313" key="2">
    <source>
        <dbReference type="Proteomes" id="UP000797356"/>
    </source>
</evidence>
<comment type="caution">
    <text evidence="1">The sequence shown here is derived from an EMBL/GenBank/DDBJ whole genome shotgun (WGS) entry which is preliminary data.</text>
</comment>
<accession>A0A8K0IGH1</accession>
<proteinExistence type="predicted"/>
<sequence length="123" mass="13502">MAEVGVVGGLGLNGAVAGLDLGQVVSFLKLIDRCTLPKVVDRIVDVDFELCIWDSLGSFLETGHQLVANIKMMNLLRSKVIKVKVDHRIEVSHLLKEKAEVKHLLKKTMAGVKDLQETVQATK</sequence>
<dbReference type="Proteomes" id="UP000797356">
    <property type="component" value="Chromosome 7"/>
</dbReference>
<dbReference type="EMBL" id="CM017878">
    <property type="protein sequence ID" value="KAG1355455.1"/>
    <property type="molecule type" value="Genomic_DNA"/>
</dbReference>
<keyword evidence="2" id="KW-1185">Reference proteome</keyword>
<evidence type="ECO:0000313" key="1">
    <source>
        <dbReference type="EMBL" id="KAG1355455.1"/>
    </source>
</evidence>
<protein>
    <submittedName>
        <fullName evidence="1">Uncharacterized protein</fullName>
    </submittedName>
</protein>
<organism evidence="1 2">
    <name type="scientific">Cocos nucifera</name>
    <name type="common">Coconut palm</name>
    <dbReference type="NCBI Taxonomy" id="13894"/>
    <lineage>
        <taxon>Eukaryota</taxon>
        <taxon>Viridiplantae</taxon>
        <taxon>Streptophyta</taxon>
        <taxon>Embryophyta</taxon>
        <taxon>Tracheophyta</taxon>
        <taxon>Spermatophyta</taxon>
        <taxon>Magnoliopsida</taxon>
        <taxon>Liliopsida</taxon>
        <taxon>Arecaceae</taxon>
        <taxon>Arecoideae</taxon>
        <taxon>Cocoseae</taxon>
        <taxon>Attaleinae</taxon>
        <taxon>Cocos</taxon>
    </lineage>
</organism>
<reference evidence="1" key="2">
    <citation type="submission" date="2019-07" db="EMBL/GenBank/DDBJ databases">
        <authorList>
            <person name="Yang Y."/>
            <person name="Bocs S."/>
            <person name="Baudouin L."/>
        </authorList>
    </citation>
    <scope>NUCLEOTIDE SEQUENCE</scope>
    <source>
        <tissue evidence="1">Spear leaf of Hainan Tall coconut</tissue>
    </source>
</reference>